<gene>
    <name evidence="1" type="ORF">BC938DRAFT_481648</name>
</gene>
<dbReference type="EMBL" id="RBNJ01006356">
    <property type="protein sequence ID" value="RUS28639.1"/>
    <property type="molecule type" value="Genomic_DNA"/>
</dbReference>
<proteinExistence type="predicted"/>
<comment type="caution">
    <text evidence="1">The sequence shown here is derived from an EMBL/GenBank/DDBJ whole genome shotgun (WGS) entry which is preliminary data.</text>
</comment>
<organism evidence="1 2">
    <name type="scientific">Jimgerdemannia flammicorona</name>
    <dbReference type="NCBI Taxonomy" id="994334"/>
    <lineage>
        <taxon>Eukaryota</taxon>
        <taxon>Fungi</taxon>
        <taxon>Fungi incertae sedis</taxon>
        <taxon>Mucoromycota</taxon>
        <taxon>Mucoromycotina</taxon>
        <taxon>Endogonomycetes</taxon>
        <taxon>Endogonales</taxon>
        <taxon>Endogonaceae</taxon>
        <taxon>Jimgerdemannia</taxon>
    </lineage>
</organism>
<evidence type="ECO:0000313" key="1">
    <source>
        <dbReference type="EMBL" id="RUS28639.1"/>
    </source>
</evidence>
<name>A0A433QFU4_9FUNG</name>
<keyword evidence="2" id="KW-1185">Reference proteome</keyword>
<protein>
    <submittedName>
        <fullName evidence="1">Uncharacterized protein</fullName>
    </submittedName>
</protein>
<evidence type="ECO:0000313" key="2">
    <source>
        <dbReference type="Proteomes" id="UP000274822"/>
    </source>
</evidence>
<dbReference type="Proteomes" id="UP000274822">
    <property type="component" value="Unassembled WGS sequence"/>
</dbReference>
<reference evidence="1 2" key="1">
    <citation type="journal article" date="2018" name="New Phytol.">
        <title>Phylogenomics of Endogonaceae and evolution of mycorrhizas within Mucoromycota.</title>
        <authorList>
            <person name="Chang Y."/>
            <person name="Desiro A."/>
            <person name="Na H."/>
            <person name="Sandor L."/>
            <person name="Lipzen A."/>
            <person name="Clum A."/>
            <person name="Barry K."/>
            <person name="Grigoriev I.V."/>
            <person name="Martin F.M."/>
            <person name="Stajich J.E."/>
            <person name="Smith M.E."/>
            <person name="Bonito G."/>
            <person name="Spatafora J.W."/>
        </authorList>
    </citation>
    <scope>NUCLEOTIDE SEQUENCE [LARGE SCALE GENOMIC DNA]</scope>
    <source>
        <strain evidence="1 2">AD002</strain>
    </source>
</reference>
<sequence length="82" mass="8752">MDRQSQIFGHLPVDVNGFDTGAFEVQREGEQPVVAIELGAVGQAAGPSEYRRDGVGRCLITLLVLAVVARHGAYESGRREAG</sequence>
<accession>A0A433QFU4</accession>
<dbReference type="AlphaFoldDB" id="A0A433QFU4"/>